<sequence>MQGIAINGTMLHEVRMLMEPYQKGTVSSLGYPKSRIRFTSEGQEIRLWFPAMLALELYRSGTLPQDAKEEFSVSVSGKKVGNYRVIDFRYPGANGSHSEDILMVLAKVGLASSQ</sequence>
<evidence type="ECO:0000313" key="1">
    <source>
        <dbReference type="EMBL" id="PIL41376.1"/>
    </source>
</evidence>
<dbReference type="Proteomes" id="UP000228593">
    <property type="component" value="Unassembled WGS sequence"/>
</dbReference>
<keyword evidence="2" id="KW-1185">Reference proteome</keyword>
<dbReference type="EMBL" id="PDOB01000002">
    <property type="protein sequence ID" value="PIL41376.1"/>
    <property type="molecule type" value="Genomic_DNA"/>
</dbReference>
<dbReference type="AlphaFoldDB" id="A0A2G8T5Q6"/>
<name>A0A2G8T5Q6_9BURK</name>
<gene>
    <name evidence="1" type="ORF">CR103_02395</name>
</gene>
<comment type="caution">
    <text evidence="1">The sequence shown here is derived from an EMBL/GenBank/DDBJ whole genome shotgun (WGS) entry which is preliminary data.</text>
</comment>
<proteinExistence type="predicted"/>
<accession>A0A2G8T5Q6</accession>
<dbReference type="RefSeq" id="WP_099914418.1">
    <property type="nucleotide sequence ID" value="NZ_BMHS01000003.1"/>
</dbReference>
<protein>
    <submittedName>
        <fullName evidence="1">Uncharacterized protein</fullName>
    </submittedName>
</protein>
<dbReference type="OrthoDB" id="9873007at2"/>
<organism evidence="1 2">
    <name type="scientific">Massilia psychrophila</name>
    <dbReference type="NCBI Taxonomy" id="1603353"/>
    <lineage>
        <taxon>Bacteria</taxon>
        <taxon>Pseudomonadati</taxon>
        <taxon>Pseudomonadota</taxon>
        <taxon>Betaproteobacteria</taxon>
        <taxon>Burkholderiales</taxon>
        <taxon>Oxalobacteraceae</taxon>
        <taxon>Telluria group</taxon>
        <taxon>Massilia</taxon>
    </lineage>
</organism>
<reference evidence="1 2" key="1">
    <citation type="submission" date="2017-10" db="EMBL/GenBank/DDBJ databases">
        <title>Massilia psychrophilum sp. nov., a novel purple-pigmented bacterium isolated from Tianshan glacier, Xinjiang Municipality, China.</title>
        <authorList>
            <person name="Wang H."/>
        </authorList>
    </citation>
    <scope>NUCLEOTIDE SEQUENCE [LARGE SCALE GENOMIC DNA]</scope>
    <source>
        <strain evidence="1 2">JCM 30813</strain>
    </source>
</reference>
<evidence type="ECO:0000313" key="2">
    <source>
        <dbReference type="Proteomes" id="UP000228593"/>
    </source>
</evidence>